<feature type="domain" description="Methyltransferase type 11" evidence="1">
    <location>
        <begin position="33"/>
        <end position="124"/>
    </location>
</feature>
<dbReference type="InterPro" id="IPR029063">
    <property type="entry name" value="SAM-dependent_MTases_sf"/>
</dbReference>
<dbReference type="InterPro" id="IPR013216">
    <property type="entry name" value="Methyltransf_11"/>
</dbReference>
<dbReference type="Pfam" id="PF08241">
    <property type="entry name" value="Methyltransf_11"/>
    <property type="match status" value="1"/>
</dbReference>
<keyword evidence="3" id="KW-1185">Reference proteome</keyword>
<evidence type="ECO:0000259" key="1">
    <source>
        <dbReference type="Pfam" id="PF08241"/>
    </source>
</evidence>
<name>A0A4R2HAS7_9ACTN</name>
<keyword evidence="2" id="KW-0489">Methyltransferase</keyword>
<dbReference type="Proteomes" id="UP000294508">
    <property type="component" value="Unassembled WGS sequence"/>
</dbReference>
<dbReference type="PANTHER" id="PTHR42912">
    <property type="entry name" value="METHYLTRANSFERASE"/>
    <property type="match status" value="1"/>
</dbReference>
<reference evidence="2 3" key="1">
    <citation type="journal article" date="2015" name="Stand. Genomic Sci.">
        <title>Genomic Encyclopedia of Bacterial and Archaeal Type Strains, Phase III: the genomes of soil and plant-associated and newly described type strains.</title>
        <authorList>
            <person name="Whitman W.B."/>
            <person name="Woyke T."/>
            <person name="Klenk H.P."/>
            <person name="Zhou Y."/>
            <person name="Lilburn T.G."/>
            <person name="Beck B.J."/>
            <person name="De Vos P."/>
            <person name="Vandamme P."/>
            <person name="Eisen J.A."/>
            <person name="Garrity G."/>
            <person name="Hugenholtz P."/>
            <person name="Kyrpides N.C."/>
        </authorList>
    </citation>
    <scope>NUCLEOTIDE SEQUENCE [LARGE SCALE GENOMIC DNA]</scope>
    <source>
        <strain evidence="2 3">VKM Ac-2572</strain>
    </source>
</reference>
<dbReference type="AlphaFoldDB" id="A0A4R2HAS7"/>
<organism evidence="2 3">
    <name type="scientific">Kribbella steppae</name>
    <dbReference type="NCBI Taxonomy" id="2512223"/>
    <lineage>
        <taxon>Bacteria</taxon>
        <taxon>Bacillati</taxon>
        <taxon>Actinomycetota</taxon>
        <taxon>Actinomycetes</taxon>
        <taxon>Propionibacteriales</taxon>
        <taxon>Kribbellaceae</taxon>
        <taxon>Kribbella</taxon>
    </lineage>
</organism>
<gene>
    <name evidence="2" type="ORF">EV652_108179</name>
</gene>
<comment type="caution">
    <text evidence="2">The sequence shown here is derived from an EMBL/GenBank/DDBJ whole genome shotgun (WGS) entry which is preliminary data.</text>
</comment>
<dbReference type="GO" id="GO:0032259">
    <property type="term" value="P:methylation"/>
    <property type="evidence" value="ECO:0007669"/>
    <property type="project" value="UniProtKB-KW"/>
</dbReference>
<proteinExistence type="predicted"/>
<protein>
    <submittedName>
        <fullName evidence="2">Methyltransferase family protein</fullName>
    </submittedName>
</protein>
<evidence type="ECO:0000313" key="3">
    <source>
        <dbReference type="Proteomes" id="UP000294508"/>
    </source>
</evidence>
<evidence type="ECO:0000313" key="2">
    <source>
        <dbReference type="EMBL" id="TCO24647.1"/>
    </source>
</evidence>
<dbReference type="SUPFAM" id="SSF53335">
    <property type="entry name" value="S-adenosyl-L-methionine-dependent methyltransferases"/>
    <property type="match status" value="1"/>
</dbReference>
<dbReference type="RefSeq" id="WP_132211474.1">
    <property type="nucleotide sequence ID" value="NZ_SLWN01000008.1"/>
</dbReference>
<keyword evidence="2" id="KW-0808">Transferase</keyword>
<dbReference type="GO" id="GO:0008757">
    <property type="term" value="F:S-adenosylmethionine-dependent methyltransferase activity"/>
    <property type="evidence" value="ECO:0007669"/>
    <property type="project" value="InterPro"/>
</dbReference>
<dbReference type="EMBL" id="SLWN01000008">
    <property type="protein sequence ID" value="TCO24647.1"/>
    <property type="molecule type" value="Genomic_DNA"/>
</dbReference>
<dbReference type="InterPro" id="IPR050508">
    <property type="entry name" value="Methyltransf_Superfamily"/>
</dbReference>
<dbReference type="CDD" id="cd02440">
    <property type="entry name" value="AdoMet_MTases"/>
    <property type="match status" value="1"/>
</dbReference>
<sequence length="240" mass="25791">MSFLERIEERPGAAELRAESYRLLHLTRGATCVDVGCGAGHAVADLTAAGVKVTGVDADPEAIEAARTRAPEAMFHVAQSDDLPLENASVDGYRAVRLFHLLEDSVPTVAEAKRVIRPGGHIVLGGQDYGFLLIDSSDQDLTDVVLLGLESRSVAPRAARSLRDLLLDAGFRDAQVVVHNEVVTDHRLMARQLEAAAAAAVDKALITQEDADGWLAEQADRGRRDRFLAVLPTLLVAATR</sequence>
<dbReference type="OrthoDB" id="3636702at2"/>
<accession>A0A4R2HAS7</accession>
<dbReference type="Gene3D" id="3.40.50.150">
    <property type="entry name" value="Vaccinia Virus protein VP39"/>
    <property type="match status" value="1"/>
</dbReference>